<keyword evidence="2" id="KW-0472">Membrane</keyword>
<evidence type="ECO:0000313" key="4">
    <source>
        <dbReference type="Proteomes" id="UP000281498"/>
    </source>
</evidence>
<accession>A0A3A9JZ13</accession>
<reference evidence="3 4" key="1">
    <citation type="submission" date="2017-10" db="EMBL/GenBank/DDBJ databases">
        <title>Bacillus sp. nov., a halophilic bacterium isolated from a Keqin Lake.</title>
        <authorList>
            <person name="Wang H."/>
        </authorList>
    </citation>
    <scope>NUCLEOTIDE SEQUENCE [LARGE SCALE GENOMIC DNA]</scope>
    <source>
        <strain evidence="3 4">KCTC 13187</strain>
    </source>
</reference>
<feature type="region of interest" description="Disordered" evidence="1">
    <location>
        <begin position="111"/>
        <end position="153"/>
    </location>
</feature>
<keyword evidence="2" id="KW-1133">Transmembrane helix</keyword>
<evidence type="ECO:0000313" key="3">
    <source>
        <dbReference type="EMBL" id="RKL65429.1"/>
    </source>
</evidence>
<evidence type="ECO:0000256" key="2">
    <source>
        <dbReference type="SAM" id="Phobius"/>
    </source>
</evidence>
<dbReference type="Gene3D" id="1.20.5.340">
    <property type="match status" value="1"/>
</dbReference>
<proteinExistence type="predicted"/>
<evidence type="ECO:0000256" key="1">
    <source>
        <dbReference type="SAM" id="MobiDB-lite"/>
    </source>
</evidence>
<dbReference type="AlphaFoldDB" id="A0A3A9JZ13"/>
<gene>
    <name evidence="3" type="ORF">CR203_21015</name>
</gene>
<protein>
    <submittedName>
        <fullName evidence="3">Toxin regulator</fullName>
    </submittedName>
</protein>
<keyword evidence="4" id="KW-1185">Reference proteome</keyword>
<dbReference type="RefSeq" id="WP_110935554.1">
    <property type="nucleotide sequence ID" value="NZ_KZ614146.1"/>
</dbReference>
<sequence length="259" mass="28979">MEKVLGFIKLRWGYILVAFIALIIGGIFGPSQEQVDALDQEKTTLNDTISDTNKQVKALEGELSDINKQVKALEGEKKELEAKVKEAEPFFQLKEAERKEKEAELKKKEEEAKAKKEAEEAAAKAEKEAEEKAKAEEEEKAQAEAKRLAEEEEKRGYDTGITYDQLARNPDNHIFEKVKFHGKVVQVMEGDGITQIRLAANDNYDTMVFAEFESSVVDSRILEDDTITIMGISTGLLTYESTMGGSISIPGVSIEKIER</sequence>
<dbReference type="Proteomes" id="UP000281498">
    <property type="component" value="Unassembled WGS sequence"/>
</dbReference>
<feature type="transmembrane region" description="Helical" evidence="2">
    <location>
        <begin position="12"/>
        <end position="29"/>
    </location>
</feature>
<organism evidence="3 4">
    <name type="scientific">Salipaludibacillus neizhouensis</name>
    <dbReference type="NCBI Taxonomy" id="885475"/>
    <lineage>
        <taxon>Bacteria</taxon>
        <taxon>Bacillati</taxon>
        <taxon>Bacillota</taxon>
        <taxon>Bacilli</taxon>
        <taxon>Bacillales</taxon>
        <taxon>Bacillaceae</taxon>
    </lineage>
</organism>
<dbReference type="EMBL" id="PDOE01000017">
    <property type="protein sequence ID" value="RKL65429.1"/>
    <property type="molecule type" value="Genomic_DNA"/>
</dbReference>
<comment type="caution">
    <text evidence="3">The sequence shown here is derived from an EMBL/GenBank/DDBJ whole genome shotgun (WGS) entry which is preliminary data.</text>
</comment>
<dbReference type="OrthoDB" id="1656098at2"/>
<keyword evidence="2" id="KW-0812">Transmembrane</keyword>
<name>A0A3A9JZ13_9BACI</name>